<evidence type="ECO:0000256" key="5">
    <source>
        <dbReference type="ARBA" id="ARBA00022989"/>
    </source>
</evidence>
<accession>A0ABV5SMS0</accession>
<dbReference type="InterPro" id="IPR000253">
    <property type="entry name" value="FHA_dom"/>
</dbReference>
<sequence length="418" mass="42423">MSVTMDIDDEPTPGLRPDGRPDPEYARALGLVPAPTGRRAGAFALDAAIWAVLAAPTLIGVLLLVDPVLASGGDPSRLGSAAIGPLIAIAVGEALTVVFGLVQLVLHGRFGVTVGKAASGLRSVSVRDFGPAGFWRVVLRALVLGAGQLVLPFIGPAILFASGSWDPEQRGRSWLDRVGGCYVVDARRALDPFDARAMRRARRVAAAPPEAEAVRLPSLASDRPLGEVFQIPAERSSSGVVSPGATSIDSWTPPPIGGDAAAAPPAPPAFTPPAPAQPAPPPAAPAPLPVPAPAVSGTAPGAGPSAPARIVLRFDDGTAVEASAFGLLGRAPDAGPGATAQLLPVDDPSKRISKVHAEFGAVDGGFWIADRGSTNGTEVRLPDGRVVELVPGVRTPLAPGALVVVGGRSFTITSEPGR</sequence>
<feature type="compositionally biased region" description="Pro residues" evidence="7">
    <location>
        <begin position="264"/>
        <end position="292"/>
    </location>
</feature>
<keyword evidence="2" id="KW-1003">Cell membrane</keyword>
<dbReference type="PROSITE" id="PS50006">
    <property type="entry name" value="FHA_DOMAIN"/>
    <property type="match status" value="1"/>
</dbReference>
<keyword evidence="5 8" id="KW-1133">Transmembrane helix</keyword>
<evidence type="ECO:0000256" key="7">
    <source>
        <dbReference type="SAM" id="MobiDB-lite"/>
    </source>
</evidence>
<evidence type="ECO:0000256" key="1">
    <source>
        <dbReference type="ARBA" id="ARBA00004651"/>
    </source>
</evidence>
<gene>
    <name evidence="10" type="ORF">ACFFQV_04885</name>
</gene>
<keyword evidence="3" id="KW-0597">Phosphoprotein</keyword>
<evidence type="ECO:0000313" key="11">
    <source>
        <dbReference type="Proteomes" id="UP001589667"/>
    </source>
</evidence>
<dbReference type="Pfam" id="PF06271">
    <property type="entry name" value="RDD"/>
    <property type="match status" value="1"/>
</dbReference>
<name>A0ABV5SMS0_9MICO</name>
<dbReference type="RefSeq" id="WP_157423203.1">
    <property type="nucleotide sequence ID" value="NZ_BAAANI010000006.1"/>
</dbReference>
<feature type="transmembrane region" description="Helical" evidence="8">
    <location>
        <begin position="81"/>
        <end position="106"/>
    </location>
</feature>
<dbReference type="Gene3D" id="2.60.200.20">
    <property type="match status" value="1"/>
</dbReference>
<dbReference type="InterPro" id="IPR008984">
    <property type="entry name" value="SMAD_FHA_dom_sf"/>
</dbReference>
<feature type="compositionally biased region" description="Low complexity" evidence="7">
    <location>
        <begin position="293"/>
        <end position="302"/>
    </location>
</feature>
<dbReference type="Pfam" id="PF00498">
    <property type="entry name" value="FHA"/>
    <property type="match status" value="1"/>
</dbReference>
<feature type="transmembrane region" description="Helical" evidence="8">
    <location>
        <begin position="137"/>
        <end position="162"/>
    </location>
</feature>
<comment type="subcellular location">
    <subcellularLocation>
        <location evidence="1">Cell membrane</location>
        <topology evidence="1">Multi-pass membrane protein</topology>
    </subcellularLocation>
</comment>
<dbReference type="SUPFAM" id="SSF49879">
    <property type="entry name" value="SMAD/FHA domain"/>
    <property type="match status" value="1"/>
</dbReference>
<feature type="region of interest" description="Disordered" evidence="7">
    <location>
        <begin position="236"/>
        <end position="302"/>
    </location>
</feature>
<comment type="caution">
    <text evidence="10">The sequence shown here is derived from an EMBL/GenBank/DDBJ whole genome shotgun (WGS) entry which is preliminary data.</text>
</comment>
<dbReference type="CDD" id="cd00060">
    <property type="entry name" value="FHA"/>
    <property type="match status" value="1"/>
</dbReference>
<feature type="transmembrane region" description="Helical" evidence="8">
    <location>
        <begin position="47"/>
        <end position="69"/>
    </location>
</feature>
<keyword evidence="6 8" id="KW-0472">Membrane</keyword>
<feature type="region of interest" description="Disordered" evidence="7">
    <location>
        <begin position="1"/>
        <end position="22"/>
    </location>
</feature>
<evidence type="ECO:0000313" key="10">
    <source>
        <dbReference type="EMBL" id="MFB9641622.1"/>
    </source>
</evidence>
<evidence type="ECO:0000259" key="9">
    <source>
        <dbReference type="PROSITE" id="PS50006"/>
    </source>
</evidence>
<keyword evidence="4 8" id="KW-0812">Transmembrane</keyword>
<feature type="domain" description="FHA" evidence="9">
    <location>
        <begin position="326"/>
        <end position="379"/>
    </location>
</feature>
<evidence type="ECO:0000256" key="2">
    <source>
        <dbReference type="ARBA" id="ARBA00022475"/>
    </source>
</evidence>
<evidence type="ECO:0000256" key="8">
    <source>
        <dbReference type="SAM" id="Phobius"/>
    </source>
</evidence>
<dbReference type="InterPro" id="IPR051791">
    <property type="entry name" value="Pra-immunoreactive"/>
</dbReference>
<keyword evidence="11" id="KW-1185">Reference proteome</keyword>
<evidence type="ECO:0000256" key="3">
    <source>
        <dbReference type="ARBA" id="ARBA00022553"/>
    </source>
</evidence>
<evidence type="ECO:0000256" key="6">
    <source>
        <dbReference type="ARBA" id="ARBA00023136"/>
    </source>
</evidence>
<proteinExistence type="predicted"/>
<organism evidence="10 11">
    <name type="scientific">Agromyces lapidis</name>
    <dbReference type="NCBI Taxonomy" id="279574"/>
    <lineage>
        <taxon>Bacteria</taxon>
        <taxon>Bacillati</taxon>
        <taxon>Actinomycetota</taxon>
        <taxon>Actinomycetes</taxon>
        <taxon>Micrococcales</taxon>
        <taxon>Microbacteriaceae</taxon>
        <taxon>Agromyces</taxon>
    </lineage>
</organism>
<dbReference type="Proteomes" id="UP001589667">
    <property type="component" value="Unassembled WGS sequence"/>
</dbReference>
<feature type="compositionally biased region" description="Acidic residues" evidence="7">
    <location>
        <begin position="1"/>
        <end position="11"/>
    </location>
</feature>
<dbReference type="PANTHER" id="PTHR36115">
    <property type="entry name" value="PROLINE-RICH ANTIGEN HOMOLOG-RELATED"/>
    <property type="match status" value="1"/>
</dbReference>
<protein>
    <submittedName>
        <fullName evidence="10">RDD family protein</fullName>
    </submittedName>
</protein>
<evidence type="ECO:0000256" key="4">
    <source>
        <dbReference type="ARBA" id="ARBA00022692"/>
    </source>
</evidence>
<reference evidence="10 11" key="1">
    <citation type="submission" date="2024-09" db="EMBL/GenBank/DDBJ databases">
        <authorList>
            <person name="Sun Q."/>
            <person name="Mori K."/>
        </authorList>
    </citation>
    <scope>NUCLEOTIDE SEQUENCE [LARGE SCALE GENOMIC DNA]</scope>
    <source>
        <strain evidence="10 11">JCM 14321</strain>
    </source>
</reference>
<feature type="compositionally biased region" description="Polar residues" evidence="7">
    <location>
        <begin position="236"/>
        <end position="250"/>
    </location>
</feature>
<dbReference type="InterPro" id="IPR010432">
    <property type="entry name" value="RDD"/>
</dbReference>
<dbReference type="EMBL" id="JBHMBL010000001">
    <property type="protein sequence ID" value="MFB9641622.1"/>
    <property type="molecule type" value="Genomic_DNA"/>
</dbReference>